<gene>
    <name evidence="1" type="ORF">ACFSJC_08895</name>
</gene>
<organism evidence="1 2">
    <name type="scientific">Thiorhodococcus fuscus</name>
    <dbReference type="NCBI Taxonomy" id="527200"/>
    <lineage>
        <taxon>Bacteria</taxon>
        <taxon>Pseudomonadati</taxon>
        <taxon>Pseudomonadota</taxon>
        <taxon>Gammaproteobacteria</taxon>
        <taxon>Chromatiales</taxon>
        <taxon>Chromatiaceae</taxon>
        <taxon>Thiorhodococcus</taxon>
    </lineage>
</organism>
<dbReference type="Gene3D" id="3.40.50.150">
    <property type="entry name" value="Vaccinia Virus protein VP39"/>
    <property type="match status" value="1"/>
</dbReference>
<reference evidence="2" key="1">
    <citation type="journal article" date="2019" name="Int. J. Syst. Evol. Microbiol.">
        <title>The Global Catalogue of Microorganisms (GCM) 10K type strain sequencing project: providing services to taxonomists for standard genome sequencing and annotation.</title>
        <authorList>
            <consortium name="The Broad Institute Genomics Platform"/>
            <consortium name="The Broad Institute Genome Sequencing Center for Infectious Disease"/>
            <person name="Wu L."/>
            <person name="Ma J."/>
        </authorList>
    </citation>
    <scope>NUCLEOTIDE SEQUENCE [LARGE SCALE GENOMIC DNA]</scope>
    <source>
        <strain evidence="2">KACC 12597</strain>
    </source>
</reference>
<dbReference type="PANTHER" id="PTHR20974:SF0">
    <property type="entry name" value="UPF0585 PROTEIN CG18661"/>
    <property type="match status" value="1"/>
</dbReference>
<dbReference type="InterPro" id="IPR010342">
    <property type="entry name" value="DUF938"/>
</dbReference>
<dbReference type="PANTHER" id="PTHR20974">
    <property type="entry name" value="UPF0585 PROTEIN CG18661"/>
    <property type="match status" value="1"/>
</dbReference>
<evidence type="ECO:0000313" key="1">
    <source>
        <dbReference type="EMBL" id="MFD2111954.1"/>
    </source>
</evidence>
<sequence length="201" mass="22209">MQPRNKPYAPSCDENKAPILDVIRPLFETARHLLEIGSGTGQHAVFFAAAMPHLTWQTSEVAENLPGIHAWLDEANLPNLIAPIELDVTWRWPDGPFDAVFSANTSHIMPIEAVEAMFQGVGRILAPGGSFALYGPFNRDGDFTSDSNRRFDGWLKAQNPRMGVRDLADLQAMARNAGLSLTAEHPMPANNLTLIWQRNPV</sequence>
<proteinExistence type="predicted"/>
<dbReference type="SUPFAM" id="SSF53335">
    <property type="entry name" value="S-adenosyl-L-methionine-dependent methyltransferases"/>
    <property type="match status" value="1"/>
</dbReference>
<protein>
    <submittedName>
        <fullName evidence="1">DUF938 domain-containing protein</fullName>
    </submittedName>
</protein>
<accession>A0ABW4Y7D0</accession>
<dbReference type="Proteomes" id="UP001597337">
    <property type="component" value="Unassembled WGS sequence"/>
</dbReference>
<dbReference type="Pfam" id="PF06080">
    <property type="entry name" value="DUF938"/>
    <property type="match status" value="1"/>
</dbReference>
<dbReference type="InterPro" id="IPR029063">
    <property type="entry name" value="SAM-dependent_MTases_sf"/>
</dbReference>
<dbReference type="EMBL" id="JBHUHX010000016">
    <property type="protein sequence ID" value="MFD2111954.1"/>
    <property type="molecule type" value="Genomic_DNA"/>
</dbReference>
<evidence type="ECO:0000313" key="2">
    <source>
        <dbReference type="Proteomes" id="UP001597337"/>
    </source>
</evidence>
<dbReference type="RefSeq" id="WP_386025814.1">
    <property type="nucleotide sequence ID" value="NZ_JBHUHX010000016.1"/>
</dbReference>
<dbReference type="CDD" id="cd02440">
    <property type="entry name" value="AdoMet_MTases"/>
    <property type="match status" value="1"/>
</dbReference>
<keyword evidence="2" id="KW-1185">Reference proteome</keyword>
<comment type="caution">
    <text evidence="1">The sequence shown here is derived from an EMBL/GenBank/DDBJ whole genome shotgun (WGS) entry which is preliminary data.</text>
</comment>
<name>A0ABW4Y7D0_9GAMM</name>